<feature type="transmembrane region" description="Helical" evidence="1">
    <location>
        <begin position="139"/>
        <end position="166"/>
    </location>
</feature>
<feature type="transmembrane region" description="Helical" evidence="1">
    <location>
        <begin position="58"/>
        <end position="79"/>
    </location>
</feature>
<name>A0A0M6WEU4_9FIRM</name>
<evidence type="ECO:0000313" key="2">
    <source>
        <dbReference type="EMBL" id="CRL34003.1"/>
    </source>
</evidence>
<dbReference type="PANTHER" id="PTHR40076">
    <property type="entry name" value="MEMBRANE PROTEIN-RELATED"/>
    <property type="match status" value="1"/>
</dbReference>
<dbReference type="PANTHER" id="PTHR40076:SF1">
    <property type="entry name" value="MEMBRANE PROTEIN"/>
    <property type="match status" value="1"/>
</dbReference>
<evidence type="ECO:0008006" key="4">
    <source>
        <dbReference type="Google" id="ProtNLM"/>
    </source>
</evidence>
<reference evidence="3" key="1">
    <citation type="submission" date="2015-05" db="EMBL/GenBank/DDBJ databases">
        <authorList>
            <consortium name="Pathogen Informatics"/>
        </authorList>
    </citation>
    <scope>NUCLEOTIDE SEQUENCE [LARGE SCALE GENOMIC DNA]</scope>
    <source>
        <strain evidence="3">T1-815</strain>
    </source>
</reference>
<feature type="transmembrane region" description="Helical" evidence="1">
    <location>
        <begin position="21"/>
        <end position="38"/>
    </location>
</feature>
<keyword evidence="3" id="KW-1185">Reference proteome</keyword>
<protein>
    <recommendedName>
        <fullName evidence="4">DUF975 family protein</fullName>
    </recommendedName>
</protein>
<sequence length="244" mass="27690">MNPKKKSKELKRISRENLNGRYRLSMSVFLTVTLINLFSDLPFTYLLGNVYATKVQTVIYYIAEVLLSIVVGVLQMGLIRFHLNMARKKECRISDVFYCFTNHSNRYFGAYIIYYAISMIAKAPFLVARNFFKLSGDTMGIAIALYAASAVLSFIVLVLFPFYLYLVLSRDDLSVFACLTHAIKLIRGNILRVIYINVSFIGMLVLCVLSLGIGLLWVEPYYEQTFANLFLDVTGELPAVDCAV</sequence>
<evidence type="ECO:0000313" key="3">
    <source>
        <dbReference type="Proteomes" id="UP000049472"/>
    </source>
</evidence>
<feature type="transmembrane region" description="Helical" evidence="1">
    <location>
        <begin position="108"/>
        <end position="127"/>
    </location>
</feature>
<keyword evidence="1" id="KW-0812">Transmembrane</keyword>
<keyword evidence="1" id="KW-1133">Transmembrane helix</keyword>
<gene>
    <name evidence="2" type="ORF">T1815_07251</name>
</gene>
<feature type="transmembrane region" description="Helical" evidence="1">
    <location>
        <begin position="194"/>
        <end position="218"/>
    </location>
</feature>
<evidence type="ECO:0000256" key="1">
    <source>
        <dbReference type="SAM" id="Phobius"/>
    </source>
</evidence>
<dbReference type="InterPro" id="IPR010380">
    <property type="entry name" value="DUF975"/>
</dbReference>
<keyword evidence="1" id="KW-0472">Membrane</keyword>
<organism evidence="2 3">
    <name type="scientific">Agathobacter rectalis</name>
    <dbReference type="NCBI Taxonomy" id="39491"/>
    <lineage>
        <taxon>Bacteria</taxon>
        <taxon>Bacillati</taxon>
        <taxon>Bacillota</taxon>
        <taxon>Clostridia</taxon>
        <taxon>Lachnospirales</taxon>
        <taxon>Lachnospiraceae</taxon>
        <taxon>Agathobacter</taxon>
    </lineage>
</organism>
<dbReference type="EMBL" id="CVRQ01000009">
    <property type="protein sequence ID" value="CRL34003.1"/>
    <property type="molecule type" value="Genomic_DNA"/>
</dbReference>
<accession>A0A0M6WEU4</accession>
<dbReference type="Pfam" id="PF06161">
    <property type="entry name" value="DUF975"/>
    <property type="match status" value="1"/>
</dbReference>
<dbReference type="AlphaFoldDB" id="A0A0M6WEU4"/>
<dbReference type="Proteomes" id="UP000049472">
    <property type="component" value="Unassembled WGS sequence"/>
</dbReference>
<proteinExistence type="predicted"/>
<dbReference type="RefSeq" id="WP_055061161.1">
    <property type="nucleotide sequence ID" value="NZ_CP100127.1"/>
</dbReference>